<gene>
    <name evidence="2" type="ORF">ACFO0B_07050</name>
</gene>
<reference evidence="3" key="1">
    <citation type="journal article" date="2019" name="Int. J. Syst. Evol. Microbiol.">
        <title>The Global Catalogue of Microorganisms (GCM) 10K type strain sequencing project: providing services to taxonomists for standard genome sequencing and annotation.</title>
        <authorList>
            <consortium name="The Broad Institute Genomics Platform"/>
            <consortium name="The Broad Institute Genome Sequencing Center for Infectious Disease"/>
            <person name="Wu L."/>
            <person name="Ma J."/>
        </authorList>
    </citation>
    <scope>NUCLEOTIDE SEQUENCE [LARGE SCALE GENOMIC DNA]</scope>
    <source>
        <strain evidence="3">CGMCC 4.7330</strain>
    </source>
</reference>
<evidence type="ECO:0000313" key="3">
    <source>
        <dbReference type="Proteomes" id="UP001595696"/>
    </source>
</evidence>
<keyword evidence="1" id="KW-0812">Transmembrane</keyword>
<evidence type="ECO:0000256" key="1">
    <source>
        <dbReference type="SAM" id="Phobius"/>
    </source>
</evidence>
<name>A0ABV8DQ35_9NOCA</name>
<accession>A0ABV8DQ35</accession>
<dbReference type="Proteomes" id="UP001595696">
    <property type="component" value="Unassembled WGS sequence"/>
</dbReference>
<protein>
    <submittedName>
        <fullName evidence="2">Uncharacterized protein</fullName>
    </submittedName>
</protein>
<keyword evidence="1" id="KW-0472">Membrane</keyword>
<organism evidence="2 3">
    <name type="scientific">Nocardia jiangsuensis</name>
    <dbReference type="NCBI Taxonomy" id="1691563"/>
    <lineage>
        <taxon>Bacteria</taxon>
        <taxon>Bacillati</taxon>
        <taxon>Actinomycetota</taxon>
        <taxon>Actinomycetes</taxon>
        <taxon>Mycobacteriales</taxon>
        <taxon>Nocardiaceae</taxon>
        <taxon>Nocardia</taxon>
    </lineage>
</organism>
<feature type="transmembrane region" description="Helical" evidence="1">
    <location>
        <begin position="7"/>
        <end position="26"/>
    </location>
</feature>
<feature type="transmembrane region" description="Helical" evidence="1">
    <location>
        <begin position="41"/>
        <end position="62"/>
    </location>
</feature>
<keyword evidence="1" id="KW-1133">Transmembrane helix</keyword>
<proteinExistence type="predicted"/>
<dbReference type="EMBL" id="JBHSAX010000006">
    <property type="protein sequence ID" value="MFC3961742.1"/>
    <property type="molecule type" value="Genomic_DNA"/>
</dbReference>
<sequence>MLFDIRTIVGSLLSIYGVVLLVTGLVNNTAAEQAKTGGWNINLWAGIGILAVGLAFIAWVLLRPVHVAAAKPAADPEAPLDPEKITPAE</sequence>
<evidence type="ECO:0000313" key="2">
    <source>
        <dbReference type="EMBL" id="MFC3961742.1"/>
    </source>
</evidence>
<dbReference type="RefSeq" id="WP_378611497.1">
    <property type="nucleotide sequence ID" value="NZ_JBHSAX010000006.1"/>
</dbReference>
<keyword evidence="3" id="KW-1185">Reference proteome</keyword>
<comment type="caution">
    <text evidence="2">The sequence shown here is derived from an EMBL/GenBank/DDBJ whole genome shotgun (WGS) entry which is preliminary data.</text>
</comment>